<evidence type="ECO:0000256" key="2">
    <source>
        <dbReference type="SAM" id="Phobius"/>
    </source>
</evidence>
<evidence type="ECO:0000313" key="3">
    <source>
        <dbReference type="EMBL" id="CAE0414947.1"/>
    </source>
</evidence>
<organism evidence="3">
    <name type="scientific">Amphora coffeiformis</name>
    <dbReference type="NCBI Taxonomy" id="265554"/>
    <lineage>
        <taxon>Eukaryota</taxon>
        <taxon>Sar</taxon>
        <taxon>Stramenopiles</taxon>
        <taxon>Ochrophyta</taxon>
        <taxon>Bacillariophyta</taxon>
        <taxon>Bacillariophyceae</taxon>
        <taxon>Bacillariophycidae</taxon>
        <taxon>Thalassiophysales</taxon>
        <taxon>Catenulaceae</taxon>
        <taxon>Amphora</taxon>
    </lineage>
</organism>
<feature type="region of interest" description="Disordered" evidence="1">
    <location>
        <begin position="61"/>
        <end position="80"/>
    </location>
</feature>
<dbReference type="AlphaFoldDB" id="A0A7S3P5U2"/>
<reference evidence="3" key="1">
    <citation type="submission" date="2021-01" db="EMBL/GenBank/DDBJ databases">
        <authorList>
            <person name="Corre E."/>
            <person name="Pelletier E."/>
            <person name="Niang G."/>
            <person name="Scheremetjew M."/>
            <person name="Finn R."/>
            <person name="Kale V."/>
            <person name="Holt S."/>
            <person name="Cochrane G."/>
            <person name="Meng A."/>
            <person name="Brown T."/>
            <person name="Cohen L."/>
        </authorList>
    </citation>
    <scope>NUCLEOTIDE SEQUENCE</scope>
    <source>
        <strain evidence="3">CCMP127</strain>
    </source>
</reference>
<evidence type="ECO:0000256" key="1">
    <source>
        <dbReference type="SAM" id="MobiDB-lite"/>
    </source>
</evidence>
<accession>A0A7S3P5U2</accession>
<feature type="transmembrane region" description="Helical" evidence="2">
    <location>
        <begin position="144"/>
        <end position="168"/>
    </location>
</feature>
<dbReference type="EMBL" id="HBIM01015335">
    <property type="protein sequence ID" value="CAE0414947.1"/>
    <property type="molecule type" value="Transcribed_RNA"/>
</dbReference>
<protein>
    <submittedName>
        <fullName evidence="3">Uncharacterized protein</fullName>
    </submittedName>
</protein>
<feature type="region of interest" description="Disordered" evidence="1">
    <location>
        <begin position="1"/>
        <end position="55"/>
    </location>
</feature>
<gene>
    <name evidence="3" type="ORF">ACOF00016_LOCUS12113</name>
</gene>
<proteinExistence type="predicted"/>
<sequence length="171" mass="18684">MSDELKEPLTSSENAGEGGDDSSQRSSQSSLLERIRAQRAQQQQQTSAPASTIQIPQYNPVAPEENFAGGGPAQLAQQAAASSNSGSNFFSSAWNNINESMENGMASLQQEDAFESNQALLAPSAYNEENYSMMEYFMTFVRDVYGTFLNLPVLVRIAVIFALLFTAFKLM</sequence>
<name>A0A7S3P5U2_9STRA</name>
<feature type="compositionally biased region" description="Low complexity" evidence="1">
    <location>
        <begin position="24"/>
        <end position="54"/>
    </location>
</feature>
<keyword evidence="2" id="KW-1133">Transmembrane helix</keyword>
<keyword evidence="2" id="KW-0812">Transmembrane</keyword>
<keyword evidence="2" id="KW-0472">Membrane</keyword>